<feature type="compositionally biased region" description="Basic and acidic residues" evidence="1">
    <location>
        <begin position="36"/>
        <end position="45"/>
    </location>
</feature>
<comment type="caution">
    <text evidence="2">The sequence shown here is derived from an EMBL/GenBank/DDBJ whole genome shotgun (WGS) entry which is preliminary data.</text>
</comment>
<proteinExistence type="predicted"/>
<organism evidence="2 3">
    <name type="scientific">Deinococcus daejeonensis</name>
    <dbReference type="NCBI Taxonomy" id="1007098"/>
    <lineage>
        <taxon>Bacteria</taxon>
        <taxon>Thermotogati</taxon>
        <taxon>Deinococcota</taxon>
        <taxon>Deinococci</taxon>
        <taxon>Deinococcales</taxon>
        <taxon>Deinococcaceae</taxon>
        <taxon>Deinococcus</taxon>
    </lineage>
</organism>
<evidence type="ECO:0000256" key="1">
    <source>
        <dbReference type="SAM" id="MobiDB-lite"/>
    </source>
</evidence>
<reference evidence="3" key="1">
    <citation type="journal article" date="2019" name="Int. J. Syst. Evol. Microbiol.">
        <title>The Global Catalogue of Microorganisms (GCM) 10K type strain sequencing project: providing services to taxonomists for standard genome sequencing and annotation.</title>
        <authorList>
            <consortium name="The Broad Institute Genomics Platform"/>
            <consortium name="The Broad Institute Genome Sequencing Center for Infectious Disease"/>
            <person name="Wu L."/>
            <person name="Ma J."/>
        </authorList>
    </citation>
    <scope>NUCLEOTIDE SEQUENCE [LARGE SCALE GENOMIC DNA]</scope>
    <source>
        <strain evidence="3">JCM 16918</strain>
    </source>
</reference>
<feature type="region of interest" description="Disordered" evidence="1">
    <location>
        <begin position="1"/>
        <end position="48"/>
    </location>
</feature>
<dbReference type="Proteomes" id="UP000645517">
    <property type="component" value="Unassembled WGS sequence"/>
</dbReference>
<sequence length="106" mass="11276">MSRDDEVAPLAGVPKEPSTPEAGGEQVGEEWAADQRPYRPEEVEHGSWCSCARPPAIHRSYELRLSGLQSPLGPSEASESKTGSGRGAGNPVMFRIAGETNGTRIS</sequence>
<accession>A0ABQ2IQW5</accession>
<name>A0ABQ2IQW5_9DEIO</name>
<gene>
    <name evidence="2" type="ORF">GCM10010842_00660</name>
</gene>
<protein>
    <submittedName>
        <fullName evidence="2">Uncharacterized protein</fullName>
    </submittedName>
</protein>
<evidence type="ECO:0000313" key="3">
    <source>
        <dbReference type="Proteomes" id="UP000645517"/>
    </source>
</evidence>
<evidence type="ECO:0000313" key="2">
    <source>
        <dbReference type="EMBL" id="GGN27597.1"/>
    </source>
</evidence>
<keyword evidence="3" id="KW-1185">Reference proteome</keyword>
<dbReference type="EMBL" id="BMOR01000001">
    <property type="protein sequence ID" value="GGN27597.1"/>
    <property type="molecule type" value="Genomic_DNA"/>
</dbReference>
<feature type="region of interest" description="Disordered" evidence="1">
    <location>
        <begin position="68"/>
        <end position="106"/>
    </location>
</feature>